<dbReference type="CDD" id="cd00093">
    <property type="entry name" value="HTH_XRE"/>
    <property type="match status" value="1"/>
</dbReference>
<dbReference type="Gene3D" id="1.10.260.40">
    <property type="entry name" value="lambda repressor-like DNA-binding domains"/>
    <property type="match status" value="1"/>
</dbReference>
<dbReference type="EMBL" id="FOVR01000002">
    <property type="protein sequence ID" value="SFN98488.1"/>
    <property type="molecule type" value="Genomic_DNA"/>
</dbReference>
<dbReference type="RefSeq" id="WP_090070229.1">
    <property type="nucleotide sequence ID" value="NZ_FOVR01000002.1"/>
</dbReference>
<keyword evidence="3" id="KW-1185">Reference proteome</keyword>
<dbReference type="GO" id="GO:0003677">
    <property type="term" value="F:DNA binding"/>
    <property type="evidence" value="ECO:0007669"/>
    <property type="project" value="InterPro"/>
</dbReference>
<sequence length="297" mass="32775">MAKQYETALDIGDRLRLVRVGKGLSPEEVASATGLSRAAIYRYEAGNPIRVDALGKIADFFDVSIASLFGVGSEFIGSAKEFFERMRQIEAVADQITALFGPVAFLLTTENFDSLLKQLLHESVPEAAPNQHSLDDEIAQILEILYQRKEAYLYRRPSIVSLVSALELEQMLVTGLVGKYGLPDDVVAQRREAAMIEAENVLRMMVDQPMGVQIGLVEDSLPGASFQILKNGPSSVVAMSPFRLGLYANIRVGVGTITSAHESVEMHQKVTSDLWHNSKKSEDAIQRVKDIIKQHTR</sequence>
<dbReference type="InterPro" id="IPR001387">
    <property type="entry name" value="Cro/C1-type_HTH"/>
</dbReference>
<dbReference type="PROSITE" id="PS50943">
    <property type="entry name" value="HTH_CROC1"/>
    <property type="match status" value="1"/>
</dbReference>
<organism evidence="2 3">
    <name type="scientific">Cohaesibacter marisflavi</name>
    <dbReference type="NCBI Taxonomy" id="655353"/>
    <lineage>
        <taxon>Bacteria</taxon>
        <taxon>Pseudomonadati</taxon>
        <taxon>Pseudomonadota</taxon>
        <taxon>Alphaproteobacteria</taxon>
        <taxon>Hyphomicrobiales</taxon>
        <taxon>Cohaesibacteraceae</taxon>
    </lineage>
</organism>
<dbReference type="OrthoDB" id="5446846at2"/>
<evidence type="ECO:0000313" key="3">
    <source>
        <dbReference type="Proteomes" id="UP000199236"/>
    </source>
</evidence>
<protein>
    <submittedName>
        <fullName evidence="2">Transcriptional regulator, contains XRE-family HTH domain</fullName>
    </submittedName>
</protein>
<evidence type="ECO:0000259" key="1">
    <source>
        <dbReference type="PROSITE" id="PS50943"/>
    </source>
</evidence>
<dbReference type="AlphaFoldDB" id="A0A1I5DGY0"/>
<dbReference type="Pfam" id="PF01381">
    <property type="entry name" value="HTH_3"/>
    <property type="match status" value="1"/>
</dbReference>
<gene>
    <name evidence="2" type="ORF">SAMN04488056_102602</name>
</gene>
<dbReference type="STRING" id="655353.SAMN04488056_102602"/>
<dbReference type="InterPro" id="IPR010982">
    <property type="entry name" value="Lambda_DNA-bd_dom_sf"/>
</dbReference>
<dbReference type="SMART" id="SM00530">
    <property type="entry name" value="HTH_XRE"/>
    <property type="match status" value="1"/>
</dbReference>
<proteinExistence type="predicted"/>
<evidence type="ECO:0000313" key="2">
    <source>
        <dbReference type="EMBL" id="SFN98488.1"/>
    </source>
</evidence>
<reference evidence="2 3" key="1">
    <citation type="submission" date="2016-10" db="EMBL/GenBank/DDBJ databases">
        <authorList>
            <person name="de Groot N.N."/>
        </authorList>
    </citation>
    <scope>NUCLEOTIDE SEQUENCE [LARGE SCALE GENOMIC DNA]</scope>
    <source>
        <strain evidence="2 3">CGMCC 1.9157</strain>
    </source>
</reference>
<name>A0A1I5DGY0_9HYPH</name>
<dbReference type="SUPFAM" id="SSF47413">
    <property type="entry name" value="lambda repressor-like DNA-binding domains"/>
    <property type="match status" value="1"/>
</dbReference>
<accession>A0A1I5DGY0</accession>
<dbReference type="Proteomes" id="UP000199236">
    <property type="component" value="Unassembled WGS sequence"/>
</dbReference>
<feature type="domain" description="HTH cro/C1-type" evidence="1">
    <location>
        <begin position="15"/>
        <end position="68"/>
    </location>
</feature>